<feature type="region of interest" description="Disordered" evidence="1">
    <location>
        <begin position="39"/>
        <end position="76"/>
    </location>
</feature>
<dbReference type="PROSITE" id="PS51257">
    <property type="entry name" value="PROKAR_LIPOPROTEIN"/>
    <property type="match status" value="1"/>
</dbReference>
<evidence type="ECO:0000313" key="2">
    <source>
        <dbReference type="EMBL" id="AKT42078.1"/>
    </source>
</evidence>
<dbReference type="EMBL" id="CP012159">
    <property type="protein sequence ID" value="AKT42078.1"/>
    <property type="molecule type" value="Genomic_DNA"/>
</dbReference>
<gene>
    <name evidence="2" type="ORF">CMC5_063010</name>
</gene>
<name>A0A0K1ENB9_CHOCO</name>
<dbReference type="OrthoDB" id="5505697at2"/>
<dbReference type="Proteomes" id="UP000067626">
    <property type="component" value="Chromosome"/>
</dbReference>
<dbReference type="STRING" id="52.CMC5_063010"/>
<dbReference type="KEGG" id="ccro:CMC5_063010"/>
<dbReference type="Gene3D" id="2.60.40.4070">
    <property type="match status" value="1"/>
</dbReference>
<keyword evidence="3" id="KW-1185">Reference proteome</keyword>
<evidence type="ECO:0008006" key="4">
    <source>
        <dbReference type="Google" id="ProtNLM"/>
    </source>
</evidence>
<dbReference type="RefSeq" id="WP_050433759.1">
    <property type="nucleotide sequence ID" value="NZ_CP012159.1"/>
</dbReference>
<evidence type="ECO:0000313" key="3">
    <source>
        <dbReference type="Proteomes" id="UP000067626"/>
    </source>
</evidence>
<sequence length="219" mass="23106">MAPSTTRPDLWSSLRSAAPSLLLPVLALGCAPATSSDPAFWASHQIGEGGAPPDPGSTGPGGAGGSDEPPPTPSGGLTLEFTTLSNRGEYAPDNIGAVWITDAQDNFVKTLEVWAAKRAKHLVKWRAASKGHSLVDAVTRATRGAHVAHESYWNGTNSEGGVAPEGAYRIYVEFTEDNSAEGEPPGPWMVFDFEKGAVPGDAVVPDQRHFNNIHLTYAF</sequence>
<protein>
    <recommendedName>
        <fullName evidence="4">DUF2271 domain-containing protein</fullName>
    </recommendedName>
</protein>
<organism evidence="2 3">
    <name type="scientific">Chondromyces crocatus</name>
    <dbReference type="NCBI Taxonomy" id="52"/>
    <lineage>
        <taxon>Bacteria</taxon>
        <taxon>Pseudomonadati</taxon>
        <taxon>Myxococcota</taxon>
        <taxon>Polyangia</taxon>
        <taxon>Polyangiales</taxon>
        <taxon>Polyangiaceae</taxon>
        <taxon>Chondromyces</taxon>
    </lineage>
</organism>
<reference evidence="2 3" key="1">
    <citation type="submission" date="2015-07" db="EMBL/GenBank/DDBJ databases">
        <title>Genome analysis of myxobacterium Chondromyces crocatus Cm c5 reveals a high potential for natural compound synthesis and the genetic basis for the loss of fruiting body formation.</title>
        <authorList>
            <person name="Zaburannyi N."/>
            <person name="Bunk B."/>
            <person name="Maier J."/>
            <person name="Overmann J."/>
            <person name="Mueller R."/>
        </authorList>
    </citation>
    <scope>NUCLEOTIDE SEQUENCE [LARGE SCALE GENOMIC DNA]</scope>
    <source>
        <strain evidence="2 3">Cm c5</strain>
    </source>
</reference>
<evidence type="ECO:0000256" key="1">
    <source>
        <dbReference type="SAM" id="MobiDB-lite"/>
    </source>
</evidence>
<accession>A0A0K1ENB9</accession>
<proteinExistence type="predicted"/>
<dbReference type="AlphaFoldDB" id="A0A0K1ENB9"/>
<dbReference type="Pfam" id="PF10029">
    <property type="entry name" value="DUF2271"/>
    <property type="match status" value="1"/>
</dbReference>
<dbReference type="InterPro" id="IPR014469">
    <property type="entry name" value="DUF2271"/>
</dbReference>